<proteinExistence type="predicted"/>
<feature type="chain" id="PRO_5047035257" description="Lipoprotein" evidence="1">
    <location>
        <begin position="28"/>
        <end position="213"/>
    </location>
</feature>
<organism evidence="2 3">
    <name type="scientific">Archangium gephyra</name>
    <dbReference type="NCBI Taxonomy" id="48"/>
    <lineage>
        <taxon>Bacteria</taxon>
        <taxon>Pseudomonadati</taxon>
        <taxon>Myxococcota</taxon>
        <taxon>Myxococcia</taxon>
        <taxon>Myxococcales</taxon>
        <taxon>Cystobacterineae</taxon>
        <taxon>Archangiaceae</taxon>
        <taxon>Archangium</taxon>
    </lineage>
</organism>
<gene>
    <name evidence="2" type="ORF">ATI61_12420</name>
</gene>
<evidence type="ECO:0008006" key="4">
    <source>
        <dbReference type="Google" id="ProtNLM"/>
    </source>
</evidence>
<dbReference type="Proteomes" id="UP000256345">
    <property type="component" value="Unassembled WGS sequence"/>
</dbReference>
<reference evidence="2 3" key="1">
    <citation type="submission" date="2018-08" db="EMBL/GenBank/DDBJ databases">
        <title>Genomic Encyclopedia of Archaeal and Bacterial Type Strains, Phase II (KMG-II): from individual species to whole genera.</title>
        <authorList>
            <person name="Goeker M."/>
        </authorList>
    </citation>
    <scope>NUCLEOTIDE SEQUENCE [LARGE SCALE GENOMIC DNA]</scope>
    <source>
        <strain evidence="2 3">DSM 2261</strain>
    </source>
</reference>
<dbReference type="PROSITE" id="PS51257">
    <property type="entry name" value="PROKAR_LIPOPROTEIN"/>
    <property type="match status" value="1"/>
</dbReference>
<protein>
    <recommendedName>
        <fullName evidence="4">Lipoprotein</fullName>
    </recommendedName>
</protein>
<evidence type="ECO:0000313" key="3">
    <source>
        <dbReference type="Proteomes" id="UP000256345"/>
    </source>
</evidence>
<accession>A0ABX9JKT5</accession>
<evidence type="ECO:0000256" key="1">
    <source>
        <dbReference type="SAM" id="SignalP"/>
    </source>
</evidence>
<sequence>MRRNRVNVSWGVLLSGLLLMACGTVDEASSTQGTEPLGTQESALCTSASVDSVSIDGASIYSGELAGSGSWMVSGGANAVRLEYLVDGVLYVSEERSGNSGTWYFSASGFQCGSHNFEVKAYPMIVDSAGNRTTCWTYPNMDSRPVGEACPLPPPTWQYVNTENCYDMLGGPCSWHNFTPSCPSNPEGKLCTNRGAYCWRVVSSSYVEEYRCE</sequence>
<comment type="caution">
    <text evidence="2">The sequence shown here is derived from an EMBL/GenBank/DDBJ whole genome shotgun (WGS) entry which is preliminary data.</text>
</comment>
<dbReference type="EMBL" id="QUMU01000024">
    <property type="protein sequence ID" value="REG15435.1"/>
    <property type="molecule type" value="Genomic_DNA"/>
</dbReference>
<dbReference type="RefSeq" id="WP_053066087.1">
    <property type="nucleotide sequence ID" value="NZ_CP011509.1"/>
</dbReference>
<feature type="signal peptide" evidence="1">
    <location>
        <begin position="1"/>
        <end position="27"/>
    </location>
</feature>
<name>A0ABX9JKT5_9BACT</name>
<keyword evidence="3" id="KW-1185">Reference proteome</keyword>
<keyword evidence="1" id="KW-0732">Signal</keyword>
<evidence type="ECO:0000313" key="2">
    <source>
        <dbReference type="EMBL" id="REG15435.1"/>
    </source>
</evidence>